<dbReference type="GO" id="GO:0004029">
    <property type="term" value="F:aldehyde dehydrogenase (NAD+) activity"/>
    <property type="evidence" value="ECO:0007669"/>
    <property type="project" value="TreeGrafter"/>
</dbReference>
<dbReference type="InterPro" id="IPR001509">
    <property type="entry name" value="Epimerase_deHydtase"/>
</dbReference>
<proteinExistence type="predicted"/>
<dbReference type="AlphaFoldDB" id="A0A0B5BLJ6"/>
<reference evidence="4 5" key="1">
    <citation type="journal article" date="2015" name="Genome Announc.">
        <title>Complete Genome of Geobacter pickeringii G13T, a Metal-Reducing Isolate from Sedimentary Kaolin Deposits.</title>
        <authorList>
            <person name="Badalamenti J.P."/>
            <person name="Bond D.R."/>
        </authorList>
    </citation>
    <scope>NUCLEOTIDE SEQUENCE [LARGE SCALE GENOMIC DNA]</scope>
    <source>
        <strain evidence="4 5">G13</strain>
    </source>
</reference>
<dbReference type="PANTHER" id="PTHR48079:SF6">
    <property type="entry name" value="NAD(P)-BINDING DOMAIN-CONTAINING PROTEIN-RELATED"/>
    <property type="match status" value="1"/>
</dbReference>
<dbReference type="HOGENOM" id="CLU_007383_11_4_7"/>
<dbReference type="InterPro" id="IPR003148">
    <property type="entry name" value="RCK_N"/>
</dbReference>
<dbReference type="GO" id="GO:0005737">
    <property type="term" value="C:cytoplasm"/>
    <property type="evidence" value="ECO:0007669"/>
    <property type="project" value="TreeGrafter"/>
</dbReference>
<evidence type="ECO:0000259" key="2">
    <source>
        <dbReference type="Pfam" id="PF01370"/>
    </source>
</evidence>
<feature type="region of interest" description="Disordered" evidence="1">
    <location>
        <begin position="113"/>
        <end position="132"/>
    </location>
</feature>
<organism evidence="4 5">
    <name type="scientific">Geobacter pickeringii</name>
    <dbReference type="NCBI Taxonomy" id="345632"/>
    <lineage>
        <taxon>Bacteria</taxon>
        <taxon>Pseudomonadati</taxon>
        <taxon>Thermodesulfobacteriota</taxon>
        <taxon>Desulfuromonadia</taxon>
        <taxon>Geobacterales</taxon>
        <taxon>Geobacteraceae</taxon>
        <taxon>Geobacter</taxon>
    </lineage>
</organism>
<dbReference type="PANTHER" id="PTHR48079">
    <property type="entry name" value="PROTEIN YEEZ"/>
    <property type="match status" value="1"/>
</dbReference>
<sequence length="298" mass="32175">MERVFIIGCGDIGRKVARLAMDQGGTVTALARSEESAAHLRGLGIATVEGTLDDPETLVDLPTGGGVLFYFAPPPGGGNIDPRVRNFCAAVAPGNEPRKVVYISTSGVYGDCGDEPVTEETPANPQTARGKRRLDAETVLRTWGEERGVAVVVLRVTGIYGPGRLPLQHLASGQPVLRESEARFTNRIHSEDLARVCIAAAERGEGGDIYNVSDGHPGTMTEYFNVCADALGFPRPRQVTLEEARQVMTPLMLSYVTESRRMDNRRMREKLGVTLRYPTLEEGVRASVAPAGEKRGEA</sequence>
<dbReference type="OrthoDB" id="9808276at2"/>
<dbReference type="EMBL" id="CP009788">
    <property type="protein sequence ID" value="AJE04926.1"/>
    <property type="molecule type" value="Genomic_DNA"/>
</dbReference>
<keyword evidence="5" id="KW-1185">Reference proteome</keyword>
<dbReference type="Pfam" id="PF02254">
    <property type="entry name" value="TrkA_N"/>
    <property type="match status" value="1"/>
</dbReference>
<evidence type="ECO:0000313" key="4">
    <source>
        <dbReference type="EMBL" id="AJE04926.1"/>
    </source>
</evidence>
<dbReference type="SUPFAM" id="SSF51735">
    <property type="entry name" value="NAD(P)-binding Rossmann-fold domains"/>
    <property type="match status" value="1"/>
</dbReference>
<feature type="domain" description="NAD-dependent epimerase/dehydratase" evidence="2">
    <location>
        <begin position="95"/>
        <end position="212"/>
    </location>
</feature>
<dbReference type="Pfam" id="PF01370">
    <property type="entry name" value="Epimerase"/>
    <property type="match status" value="1"/>
</dbReference>
<gene>
    <name evidence="4" type="ORF">GPICK_12845</name>
</gene>
<accession>A0A0B5BLJ6</accession>
<dbReference type="GO" id="GO:0006813">
    <property type="term" value="P:potassium ion transport"/>
    <property type="evidence" value="ECO:0007669"/>
    <property type="project" value="InterPro"/>
</dbReference>
<evidence type="ECO:0000259" key="3">
    <source>
        <dbReference type="Pfam" id="PF02254"/>
    </source>
</evidence>
<evidence type="ECO:0000313" key="5">
    <source>
        <dbReference type="Proteomes" id="UP000057609"/>
    </source>
</evidence>
<dbReference type="Gene3D" id="3.40.50.720">
    <property type="entry name" value="NAD(P)-binding Rossmann-like Domain"/>
    <property type="match status" value="1"/>
</dbReference>
<dbReference type="KEGG" id="gpi:GPICK_12845"/>
<dbReference type="InterPro" id="IPR051783">
    <property type="entry name" value="NAD(P)-dependent_oxidoreduct"/>
</dbReference>
<protein>
    <submittedName>
        <fullName evidence="4">NAD-dependent dehydratase</fullName>
    </submittedName>
</protein>
<dbReference type="CDD" id="cd05266">
    <property type="entry name" value="SDR_a4"/>
    <property type="match status" value="1"/>
</dbReference>
<name>A0A0B5BLJ6_9BACT</name>
<evidence type="ECO:0000256" key="1">
    <source>
        <dbReference type="SAM" id="MobiDB-lite"/>
    </source>
</evidence>
<dbReference type="RefSeq" id="WP_039745757.1">
    <property type="nucleotide sequence ID" value="NZ_CP009788.1"/>
</dbReference>
<feature type="domain" description="RCK N-terminal" evidence="3">
    <location>
        <begin position="4"/>
        <end position="60"/>
    </location>
</feature>
<dbReference type="Proteomes" id="UP000057609">
    <property type="component" value="Chromosome"/>
</dbReference>
<dbReference type="STRING" id="345632.GPICK_12845"/>
<dbReference type="InterPro" id="IPR036291">
    <property type="entry name" value="NAD(P)-bd_dom_sf"/>
</dbReference>